<sequence length="217" mass="24193">MLLDLGGAPPRRDPLAGVLHQEAPDEVPRDAARRRRRRERAAVGEPERLLDDVAERGAVAAPLEWRHAVEELVEEHPERPPVDGAAVPLAADDLRRQVLVRAHERHGPRVRRLRVELQRRAVEEPEVRLGRLAAPLWEDPRQERRRLHAADADALAVAAATGGEALHDAVGARVHRRRLHQHRAHGAPQRQVEVGEHDVAVVPDKDVLGLEVPVHNA</sequence>
<dbReference type="Gramene" id="Os01t0233850-00">
    <property type="protein sequence ID" value="Os01t0233850-00"/>
    <property type="gene ID" value="Os01g0233850"/>
</dbReference>
<protein>
    <submittedName>
        <fullName evidence="2">Os01g0233850 protein</fullName>
    </submittedName>
</protein>
<dbReference type="FunCoup" id="A0A0P0V063">
    <property type="interactions" value="271"/>
</dbReference>
<reference evidence="3" key="1">
    <citation type="journal article" date="2005" name="Nature">
        <title>The map-based sequence of the rice genome.</title>
        <authorList>
            <consortium name="International rice genome sequencing project (IRGSP)"/>
            <person name="Matsumoto T."/>
            <person name="Wu J."/>
            <person name="Kanamori H."/>
            <person name="Katayose Y."/>
            <person name="Fujisawa M."/>
            <person name="Namiki N."/>
            <person name="Mizuno H."/>
            <person name="Yamamoto K."/>
            <person name="Antonio B.A."/>
            <person name="Baba T."/>
            <person name="Sakata K."/>
            <person name="Nagamura Y."/>
            <person name="Aoki H."/>
            <person name="Arikawa K."/>
            <person name="Arita K."/>
            <person name="Bito T."/>
            <person name="Chiden Y."/>
            <person name="Fujitsuka N."/>
            <person name="Fukunaka R."/>
            <person name="Hamada M."/>
            <person name="Harada C."/>
            <person name="Hayashi A."/>
            <person name="Hijishita S."/>
            <person name="Honda M."/>
            <person name="Hosokawa S."/>
            <person name="Ichikawa Y."/>
            <person name="Idonuma A."/>
            <person name="Iijima M."/>
            <person name="Ikeda M."/>
            <person name="Ikeno M."/>
            <person name="Ito K."/>
            <person name="Ito S."/>
            <person name="Ito T."/>
            <person name="Ito Y."/>
            <person name="Ito Y."/>
            <person name="Iwabuchi A."/>
            <person name="Kamiya K."/>
            <person name="Karasawa W."/>
            <person name="Kurita K."/>
            <person name="Katagiri S."/>
            <person name="Kikuta A."/>
            <person name="Kobayashi H."/>
            <person name="Kobayashi N."/>
            <person name="Machita K."/>
            <person name="Maehara T."/>
            <person name="Masukawa M."/>
            <person name="Mizubayashi T."/>
            <person name="Mukai Y."/>
            <person name="Nagasaki H."/>
            <person name="Nagata Y."/>
            <person name="Naito S."/>
            <person name="Nakashima M."/>
            <person name="Nakama Y."/>
            <person name="Nakamichi Y."/>
            <person name="Nakamura M."/>
            <person name="Meguro A."/>
            <person name="Negishi M."/>
            <person name="Ohta I."/>
            <person name="Ohta T."/>
            <person name="Okamoto M."/>
            <person name="Ono N."/>
            <person name="Saji S."/>
            <person name="Sakaguchi M."/>
            <person name="Sakai K."/>
            <person name="Shibata M."/>
            <person name="Shimokawa T."/>
            <person name="Song J."/>
            <person name="Takazaki Y."/>
            <person name="Terasawa K."/>
            <person name="Tsugane M."/>
            <person name="Tsuji K."/>
            <person name="Ueda S."/>
            <person name="Waki K."/>
            <person name="Yamagata H."/>
            <person name="Yamamoto M."/>
            <person name="Yamamoto S."/>
            <person name="Yamane H."/>
            <person name="Yoshiki S."/>
            <person name="Yoshihara R."/>
            <person name="Yukawa K."/>
            <person name="Zhong H."/>
            <person name="Yano M."/>
            <person name="Yuan Q."/>
            <person name="Ouyang S."/>
            <person name="Liu J."/>
            <person name="Jones K.M."/>
            <person name="Gansberger K."/>
            <person name="Moffat K."/>
            <person name="Hill J."/>
            <person name="Bera J."/>
            <person name="Fadrosh D."/>
            <person name="Jin S."/>
            <person name="Johri S."/>
            <person name="Kim M."/>
            <person name="Overton L."/>
            <person name="Reardon M."/>
            <person name="Tsitrin T."/>
            <person name="Vuong H."/>
            <person name="Weaver B."/>
            <person name="Ciecko A."/>
            <person name="Tallon L."/>
            <person name="Jackson J."/>
            <person name="Pai G."/>
            <person name="Aken S.V."/>
            <person name="Utterback T."/>
            <person name="Reidmuller S."/>
            <person name="Feldblyum T."/>
            <person name="Hsiao J."/>
            <person name="Zismann V."/>
            <person name="Iobst S."/>
            <person name="de Vazeille A.R."/>
            <person name="Buell C.R."/>
            <person name="Ying K."/>
            <person name="Li Y."/>
            <person name="Lu T."/>
            <person name="Huang Y."/>
            <person name="Zhao Q."/>
            <person name="Feng Q."/>
            <person name="Zhang L."/>
            <person name="Zhu J."/>
            <person name="Weng Q."/>
            <person name="Mu J."/>
            <person name="Lu Y."/>
            <person name="Fan D."/>
            <person name="Liu Y."/>
            <person name="Guan J."/>
            <person name="Zhang Y."/>
            <person name="Yu S."/>
            <person name="Liu X."/>
            <person name="Zhang Y."/>
            <person name="Hong G."/>
            <person name="Han B."/>
            <person name="Choisne N."/>
            <person name="Demange N."/>
            <person name="Orjeda G."/>
            <person name="Samain S."/>
            <person name="Cattolico L."/>
            <person name="Pelletier E."/>
            <person name="Couloux A."/>
            <person name="Segurens B."/>
            <person name="Wincker P."/>
            <person name="D'Hont A."/>
            <person name="Scarpelli C."/>
            <person name="Weissenbach J."/>
            <person name="Salanoubat M."/>
            <person name="Quetier F."/>
            <person name="Yu Y."/>
            <person name="Kim H.R."/>
            <person name="Rambo T."/>
            <person name="Currie J."/>
            <person name="Collura K."/>
            <person name="Luo M."/>
            <person name="Yang T."/>
            <person name="Ammiraju J.S.S."/>
            <person name="Engler F."/>
            <person name="Soderlund C."/>
            <person name="Wing R.A."/>
            <person name="Palmer L.E."/>
            <person name="de la Bastide M."/>
            <person name="Spiegel L."/>
            <person name="Nascimento L."/>
            <person name="Zutavern T."/>
            <person name="O'Shaughnessy A."/>
            <person name="Dike S."/>
            <person name="Dedhia N."/>
            <person name="Preston R."/>
            <person name="Balija V."/>
            <person name="McCombie W.R."/>
            <person name="Chow T."/>
            <person name="Chen H."/>
            <person name="Chung M."/>
            <person name="Chen C."/>
            <person name="Shaw J."/>
            <person name="Wu H."/>
            <person name="Hsiao K."/>
            <person name="Chao Y."/>
            <person name="Chu M."/>
            <person name="Cheng C."/>
            <person name="Hour A."/>
            <person name="Lee P."/>
            <person name="Lin S."/>
            <person name="Lin Y."/>
            <person name="Liou J."/>
            <person name="Liu S."/>
            <person name="Hsing Y."/>
            <person name="Raghuvanshi S."/>
            <person name="Mohanty A."/>
            <person name="Bharti A.K."/>
            <person name="Gaur A."/>
            <person name="Gupta V."/>
            <person name="Kumar D."/>
            <person name="Ravi V."/>
            <person name="Vij S."/>
            <person name="Kapur A."/>
            <person name="Khurana P."/>
            <person name="Khurana P."/>
            <person name="Khurana J.P."/>
            <person name="Tyagi A.K."/>
            <person name="Gaikwad K."/>
            <person name="Singh A."/>
            <person name="Dalal V."/>
            <person name="Srivastava S."/>
            <person name="Dixit A."/>
            <person name="Pal A.K."/>
            <person name="Ghazi I.A."/>
            <person name="Yadav M."/>
            <person name="Pandit A."/>
            <person name="Bhargava A."/>
            <person name="Sureshbabu K."/>
            <person name="Batra K."/>
            <person name="Sharma T.R."/>
            <person name="Mohapatra T."/>
            <person name="Singh N.K."/>
            <person name="Messing J."/>
            <person name="Nelson A.B."/>
            <person name="Fuks G."/>
            <person name="Kavchok S."/>
            <person name="Keizer G."/>
            <person name="Linton E."/>
            <person name="Llaca V."/>
            <person name="Song R."/>
            <person name="Tanyolac B."/>
            <person name="Young S."/>
            <person name="Ho-Il K."/>
            <person name="Hahn J.H."/>
            <person name="Sangsakoo G."/>
            <person name="Vanavichit A."/>
            <person name="de Mattos Luiz.A.T."/>
            <person name="Zimmer P.D."/>
            <person name="Malone G."/>
            <person name="Dellagostin O."/>
            <person name="de Oliveira A.C."/>
            <person name="Bevan M."/>
            <person name="Bancroft I."/>
            <person name="Minx P."/>
            <person name="Cordum H."/>
            <person name="Wilson R."/>
            <person name="Cheng Z."/>
            <person name="Jin W."/>
            <person name="Jiang J."/>
            <person name="Leong S.A."/>
            <person name="Iwama H."/>
            <person name="Gojobori T."/>
            <person name="Itoh T."/>
            <person name="Niimura Y."/>
            <person name="Fujii Y."/>
            <person name="Habara T."/>
            <person name="Sakai H."/>
            <person name="Sato Y."/>
            <person name="Wilson G."/>
            <person name="Kumar K."/>
            <person name="McCouch S."/>
            <person name="Juretic N."/>
            <person name="Hoen D."/>
            <person name="Wright S."/>
            <person name="Bruskiewich R."/>
            <person name="Bureau T."/>
            <person name="Miyao A."/>
            <person name="Hirochika H."/>
            <person name="Nishikawa T."/>
            <person name="Kadowaki K."/>
            <person name="Sugiura M."/>
            <person name="Burr B."/>
            <person name="Sasaki T."/>
        </authorList>
    </citation>
    <scope>NUCLEOTIDE SEQUENCE [LARGE SCALE GENOMIC DNA]</scope>
    <source>
        <strain evidence="3">cv. Nipponbare</strain>
    </source>
</reference>
<reference evidence="2 3" key="3">
    <citation type="journal article" date="2013" name="Rice">
        <title>Improvement of the Oryza sativa Nipponbare reference genome using next generation sequence and optical map data.</title>
        <authorList>
            <person name="Kawahara Y."/>
            <person name="de la Bastide M."/>
            <person name="Hamilton J.P."/>
            <person name="Kanamori H."/>
            <person name="McCombie W.R."/>
            <person name="Ouyang S."/>
            <person name="Schwartz D.C."/>
            <person name="Tanaka T."/>
            <person name="Wu J."/>
            <person name="Zhou S."/>
            <person name="Childs K.L."/>
            <person name="Davidson R.M."/>
            <person name="Lin H."/>
            <person name="Quesada-Ocampo L."/>
            <person name="Vaillancourt B."/>
            <person name="Sakai H."/>
            <person name="Lee S.S."/>
            <person name="Kim J."/>
            <person name="Numa H."/>
            <person name="Itoh T."/>
            <person name="Buell C.R."/>
            <person name="Matsumoto T."/>
        </authorList>
    </citation>
    <scope>NUCLEOTIDE SEQUENCE [LARGE SCALE GENOMIC DNA]</scope>
    <source>
        <strain evidence="3">cv. Nipponbare</strain>
    </source>
</reference>
<name>A0A0P0V063_ORYSJ</name>
<dbReference type="EMBL" id="AP014957">
    <property type="protein sequence ID" value="BAS71200.1"/>
    <property type="molecule type" value="Genomic_DNA"/>
</dbReference>
<feature type="region of interest" description="Disordered" evidence="1">
    <location>
        <begin position="1"/>
        <end position="45"/>
    </location>
</feature>
<organism evidence="2 3">
    <name type="scientific">Oryza sativa subsp. japonica</name>
    <name type="common">Rice</name>
    <dbReference type="NCBI Taxonomy" id="39947"/>
    <lineage>
        <taxon>Eukaryota</taxon>
        <taxon>Viridiplantae</taxon>
        <taxon>Streptophyta</taxon>
        <taxon>Embryophyta</taxon>
        <taxon>Tracheophyta</taxon>
        <taxon>Spermatophyta</taxon>
        <taxon>Magnoliopsida</taxon>
        <taxon>Liliopsida</taxon>
        <taxon>Poales</taxon>
        <taxon>Poaceae</taxon>
        <taxon>BOP clade</taxon>
        <taxon>Oryzoideae</taxon>
        <taxon>Oryzeae</taxon>
        <taxon>Oryzinae</taxon>
        <taxon>Oryza</taxon>
        <taxon>Oryza sativa</taxon>
    </lineage>
</organism>
<evidence type="ECO:0000256" key="1">
    <source>
        <dbReference type="SAM" id="MobiDB-lite"/>
    </source>
</evidence>
<reference evidence="2 3" key="2">
    <citation type="journal article" date="2013" name="Plant Cell Physiol.">
        <title>Rice Annotation Project Database (RAP-DB): an integrative and interactive database for rice genomics.</title>
        <authorList>
            <person name="Sakai H."/>
            <person name="Lee S.S."/>
            <person name="Tanaka T."/>
            <person name="Numa H."/>
            <person name="Kim J."/>
            <person name="Kawahara Y."/>
            <person name="Wakimoto H."/>
            <person name="Yang C.C."/>
            <person name="Iwamoto M."/>
            <person name="Abe T."/>
            <person name="Yamada Y."/>
            <person name="Muto A."/>
            <person name="Inokuchi H."/>
            <person name="Ikemura T."/>
            <person name="Matsumoto T."/>
            <person name="Sasaki T."/>
            <person name="Itoh T."/>
        </authorList>
    </citation>
    <scope>NUCLEOTIDE SEQUENCE [LARGE SCALE GENOMIC DNA]</scope>
    <source>
        <strain evidence="3">cv. Nipponbare</strain>
    </source>
</reference>
<evidence type="ECO:0000313" key="2">
    <source>
        <dbReference type="EMBL" id="BAS71200.1"/>
    </source>
</evidence>
<dbReference type="AlphaFoldDB" id="A0A0P0V063"/>
<evidence type="ECO:0000313" key="3">
    <source>
        <dbReference type="Proteomes" id="UP000059680"/>
    </source>
</evidence>
<feature type="compositionally biased region" description="Basic and acidic residues" evidence="1">
    <location>
        <begin position="22"/>
        <end position="31"/>
    </location>
</feature>
<proteinExistence type="predicted"/>
<accession>A0A0P0V063</accession>
<dbReference type="Proteomes" id="UP000059680">
    <property type="component" value="Chromosome 1"/>
</dbReference>
<keyword evidence="3" id="KW-1185">Reference proteome</keyword>
<dbReference type="eggNOG" id="ENOG502R478">
    <property type="taxonomic scope" value="Eukaryota"/>
</dbReference>
<dbReference type="PaxDb" id="39947-A0A0P0V063"/>
<dbReference type="InParanoid" id="A0A0P0V063"/>
<gene>
    <name evidence="2" type="ordered locus">Os01g0233850</name>
    <name evidence="2" type="ORF">OSNPB_010233850</name>
</gene>